<comment type="caution">
    <text evidence="1">The sequence shown here is derived from an EMBL/GenBank/DDBJ whole genome shotgun (WGS) entry which is preliminary data.</text>
</comment>
<protein>
    <submittedName>
        <fullName evidence="1">Uncharacterized protein</fullName>
    </submittedName>
</protein>
<organism evidence="1 2">
    <name type="scientific">Sediminitomix flava</name>
    <dbReference type="NCBI Taxonomy" id="379075"/>
    <lineage>
        <taxon>Bacteria</taxon>
        <taxon>Pseudomonadati</taxon>
        <taxon>Bacteroidota</taxon>
        <taxon>Cytophagia</taxon>
        <taxon>Cytophagales</taxon>
        <taxon>Flammeovirgaceae</taxon>
        <taxon>Sediminitomix</taxon>
    </lineage>
</organism>
<dbReference type="EMBL" id="QGDO01000025">
    <property type="protein sequence ID" value="PWJ31141.1"/>
    <property type="molecule type" value="Genomic_DNA"/>
</dbReference>
<evidence type="ECO:0000313" key="2">
    <source>
        <dbReference type="Proteomes" id="UP000245535"/>
    </source>
</evidence>
<evidence type="ECO:0000313" key="1">
    <source>
        <dbReference type="EMBL" id="PWJ31141.1"/>
    </source>
</evidence>
<accession>A0A315YTV4</accession>
<reference evidence="1 2" key="1">
    <citation type="submission" date="2018-03" db="EMBL/GenBank/DDBJ databases">
        <title>Genomic Encyclopedia of Archaeal and Bacterial Type Strains, Phase II (KMG-II): from individual species to whole genera.</title>
        <authorList>
            <person name="Goeker M."/>
        </authorList>
    </citation>
    <scope>NUCLEOTIDE SEQUENCE [LARGE SCALE GENOMIC DNA]</scope>
    <source>
        <strain evidence="1 2">DSM 28229</strain>
    </source>
</reference>
<gene>
    <name evidence="1" type="ORF">BC781_1251</name>
</gene>
<dbReference type="AlphaFoldDB" id="A0A315YTV4"/>
<keyword evidence="2" id="KW-1185">Reference proteome</keyword>
<dbReference type="Proteomes" id="UP000245535">
    <property type="component" value="Unassembled WGS sequence"/>
</dbReference>
<sequence length="153" mass="18640">MSEEQYLFEIELPIWQDPQGDLILEKSREYCYVYFGCWDKKSPPNYAEYIGRIEFINAWSVRSLDVEFYDIHPRGEYLYPSSIYIIKNSEWFKDVFNIRNEYYSDSWTKWKDKNYKHYLVKGHDNYFEIIAEDFEVKKIDKAQAGKYAVLIEE</sequence>
<proteinExistence type="predicted"/>
<name>A0A315YTV4_SEDFL</name>